<reference evidence="6 7" key="1">
    <citation type="submission" date="2023-07" db="EMBL/GenBank/DDBJ databases">
        <title>Genomic Encyclopedia of Type Strains, Phase IV (KMG-IV): sequencing the most valuable type-strain genomes for metagenomic binning, comparative biology and taxonomic classification.</title>
        <authorList>
            <person name="Goeker M."/>
        </authorList>
    </citation>
    <scope>NUCLEOTIDE SEQUENCE [LARGE SCALE GENOMIC DNA]</scope>
    <source>
        <strain evidence="6 7">DSM 17723</strain>
    </source>
</reference>
<dbReference type="PANTHER" id="PTHR43335:SF4">
    <property type="entry name" value="ABC TRANSPORTER, ATP-BINDING PROTEIN"/>
    <property type="match status" value="1"/>
</dbReference>
<evidence type="ECO:0000313" key="6">
    <source>
        <dbReference type="EMBL" id="MDQ0224563.1"/>
    </source>
</evidence>
<dbReference type="Proteomes" id="UP001232245">
    <property type="component" value="Unassembled WGS sequence"/>
</dbReference>
<dbReference type="SMART" id="SM00382">
    <property type="entry name" value="AAA"/>
    <property type="match status" value="1"/>
</dbReference>
<dbReference type="InterPro" id="IPR003439">
    <property type="entry name" value="ABC_transporter-like_ATP-bd"/>
</dbReference>
<proteinExistence type="inferred from homology"/>
<evidence type="ECO:0000256" key="1">
    <source>
        <dbReference type="ARBA" id="ARBA00005417"/>
    </source>
</evidence>
<keyword evidence="2" id="KW-0813">Transport</keyword>
<dbReference type="Gene3D" id="3.40.50.300">
    <property type="entry name" value="P-loop containing nucleotide triphosphate hydrolases"/>
    <property type="match status" value="1"/>
</dbReference>
<dbReference type="SUPFAM" id="SSF52540">
    <property type="entry name" value="P-loop containing nucleoside triphosphate hydrolases"/>
    <property type="match status" value="1"/>
</dbReference>
<evidence type="ECO:0000313" key="7">
    <source>
        <dbReference type="Proteomes" id="UP001232245"/>
    </source>
</evidence>
<keyword evidence="4 6" id="KW-0067">ATP-binding</keyword>
<evidence type="ECO:0000256" key="3">
    <source>
        <dbReference type="ARBA" id="ARBA00022741"/>
    </source>
</evidence>
<gene>
    <name evidence="6" type="ORF">J2S02_000892</name>
</gene>
<evidence type="ECO:0000259" key="5">
    <source>
        <dbReference type="PROSITE" id="PS50893"/>
    </source>
</evidence>
<dbReference type="PROSITE" id="PS00211">
    <property type="entry name" value="ABC_TRANSPORTER_1"/>
    <property type="match status" value="1"/>
</dbReference>
<sequence length="309" mass="34691">MEEGQVVLKVDNLCKNIKKSSIIKNVSFELKRGEILGLLGPNGSGKTTILKMLVGLIKPTAGTIVIENQSLSNHFEYAIRHIGAIIENPVMYDYLSGYDNLLHFFRMTSEFSYNRIDEVIELLNMEDYIHDKMSTYSLGMKQRVGLAQAILHQPTILLLDEPTNGLDPEGIISLREILKRLARKENVSVIISSHILAEIEMICDSVMVIDQGKSIKKGQMSELNNGDTGKQTYTFTILNKNNVHELLEELCSPYNIQFKDQQFTLDLISTEVAMINKKLVSAGIDVIGIERTSNALEALFLNTLRGEDK</sequence>
<dbReference type="EMBL" id="JAUSTZ010000002">
    <property type="protein sequence ID" value="MDQ0224563.1"/>
    <property type="molecule type" value="Genomic_DNA"/>
</dbReference>
<dbReference type="InterPro" id="IPR017871">
    <property type="entry name" value="ABC_transporter-like_CS"/>
</dbReference>
<dbReference type="InterPro" id="IPR027417">
    <property type="entry name" value="P-loop_NTPase"/>
</dbReference>
<dbReference type="PROSITE" id="PS50893">
    <property type="entry name" value="ABC_TRANSPORTER_2"/>
    <property type="match status" value="1"/>
</dbReference>
<comment type="similarity">
    <text evidence="1">Belongs to the ABC transporter superfamily.</text>
</comment>
<dbReference type="RefSeq" id="WP_174880437.1">
    <property type="nucleotide sequence ID" value="NZ_CADEPK010000185.1"/>
</dbReference>
<dbReference type="InterPro" id="IPR003593">
    <property type="entry name" value="AAA+_ATPase"/>
</dbReference>
<name>A0ABT9YX36_9BACI</name>
<dbReference type="Pfam" id="PF00005">
    <property type="entry name" value="ABC_tran"/>
    <property type="match status" value="1"/>
</dbReference>
<protein>
    <submittedName>
        <fullName evidence="6">ABC-2 type transport system ATP-binding protein</fullName>
    </submittedName>
</protein>
<evidence type="ECO:0000256" key="2">
    <source>
        <dbReference type="ARBA" id="ARBA00022448"/>
    </source>
</evidence>
<comment type="caution">
    <text evidence="6">The sequence shown here is derived from an EMBL/GenBank/DDBJ whole genome shotgun (WGS) entry which is preliminary data.</text>
</comment>
<accession>A0ABT9YX36</accession>
<dbReference type="GO" id="GO:0005524">
    <property type="term" value="F:ATP binding"/>
    <property type="evidence" value="ECO:0007669"/>
    <property type="project" value="UniProtKB-KW"/>
</dbReference>
<organism evidence="6 7">
    <name type="scientific">Metabacillus niabensis</name>
    <dbReference type="NCBI Taxonomy" id="324854"/>
    <lineage>
        <taxon>Bacteria</taxon>
        <taxon>Bacillati</taxon>
        <taxon>Bacillota</taxon>
        <taxon>Bacilli</taxon>
        <taxon>Bacillales</taxon>
        <taxon>Bacillaceae</taxon>
        <taxon>Metabacillus</taxon>
    </lineage>
</organism>
<keyword evidence="3" id="KW-0547">Nucleotide-binding</keyword>
<evidence type="ECO:0000256" key="4">
    <source>
        <dbReference type="ARBA" id="ARBA00022840"/>
    </source>
</evidence>
<feature type="domain" description="ABC transporter" evidence="5">
    <location>
        <begin position="8"/>
        <end position="236"/>
    </location>
</feature>
<keyword evidence="7" id="KW-1185">Reference proteome</keyword>
<dbReference type="PANTHER" id="PTHR43335">
    <property type="entry name" value="ABC TRANSPORTER, ATP-BINDING PROTEIN"/>
    <property type="match status" value="1"/>
</dbReference>